<protein>
    <submittedName>
        <fullName evidence="1">Uncharacterized protein</fullName>
    </submittedName>
</protein>
<evidence type="ECO:0000313" key="1">
    <source>
        <dbReference type="EMBL" id="KYN05616.1"/>
    </source>
</evidence>
<reference evidence="1 2" key="1">
    <citation type="submission" date="2016-03" db="EMBL/GenBank/DDBJ databases">
        <title>Cyphomyrmex costatus WGS genome.</title>
        <authorList>
            <person name="Nygaard S."/>
            <person name="Hu H."/>
            <person name="Boomsma J."/>
            <person name="Zhang G."/>
        </authorList>
    </citation>
    <scope>NUCLEOTIDE SEQUENCE [LARGE SCALE GENOMIC DNA]</scope>
    <source>
        <strain evidence="1">MS0001</strain>
        <tissue evidence="1">Whole body</tissue>
    </source>
</reference>
<keyword evidence="2" id="KW-1185">Reference proteome</keyword>
<evidence type="ECO:0000313" key="2">
    <source>
        <dbReference type="Proteomes" id="UP000078542"/>
    </source>
</evidence>
<name>A0A195CY96_9HYME</name>
<dbReference type="AlphaFoldDB" id="A0A195CY96"/>
<organism evidence="1 2">
    <name type="scientific">Cyphomyrmex costatus</name>
    <dbReference type="NCBI Taxonomy" id="456900"/>
    <lineage>
        <taxon>Eukaryota</taxon>
        <taxon>Metazoa</taxon>
        <taxon>Ecdysozoa</taxon>
        <taxon>Arthropoda</taxon>
        <taxon>Hexapoda</taxon>
        <taxon>Insecta</taxon>
        <taxon>Pterygota</taxon>
        <taxon>Neoptera</taxon>
        <taxon>Endopterygota</taxon>
        <taxon>Hymenoptera</taxon>
        <taxon>Apocrita</taxon>
        <taxon>Aculeata</taxon>
        <taxon>Formicoidea</taxon>
        <taxon>Formicidae</taxon>
        <taxon>Myrmicinae</taxon>
        <taxon>Cyphomyrmex</taxon>
    </lineage>
</organism>
<sequence length="126" mass="14267">NNQSTRAIIGANIYPTDKEQIDIREPGLLYSLSSVDVQYTTPLRVRVNTIYLQSMAGRVSSLRDFGTRVTPQRERKYNSANYACHRKLLSAARICEIVSPPSLQKYIATRKIRPAAPPRPLARLPR</sequence>
<accession>A0A195CY96</accession>
<proteinExistence type="predicted"/>
<feature type="non-terminal residue" evidence="1">
    <location>
        <position position="1"/>
    </location>
</feature>
<dbReference type="Proteomes" id="UP000078542">
    <property type="component" value="Unassembled WGS sequence"/>
</dbReference>
<dbReference type="EMBL" id="KQ977115">
    <property type="protein sequence ID" value="KYN05616.1"/>
    <property type="molecule type" value="Genomic_DNA"/>
</dbReference>
<gene>
    <name evidence="1" type="ORF">ALC62_03409</name>
</gene>